<dbReference type="SUPFAM" id="SSF52540">
    <property type="entry name" value="P-loop containing nucleoside triphosphate hydrolases"/>
    <property type="match status" value="1"/>
</dbReference>
<dbReference type="GO" id="GO:0016887">
    <property type="term" value="F:ATP hydrolysis activity"/>
    <property type="evidence" value="ECO:0007669"/>
    <property type="project" value="InterPro"/>
</dbReference>
<evidence type="ECO:0000256" key="3">
    <source>
        <dbReference type="ARBA" id="ARBA00022840"/>
    </source>
</evidence>
<dbReference type="PANTHER" id="PTHR11638:SF155">
    <property type="entry name" value="CHAPERONE PROTEIN CLPC1, CHLOROPLASTIC-LIKE"/>
    <property type="match status" value="1"/>
</dbReference>
<keyword evidence="2" id="KW-0547">Nucleotide-binding</keyword>
<dbReference type="Pfam" id="PF07724">
    <property type="entry name" value="AAA_2"/>
    <property type="match status" value="1"/>
</dbReference>
<sequence>MEETLHKRVIGQDKAVKAISCALCRAQVGLKNPDRPIARFIFPGPTGVGKTELAKSLASCYFGSEDYMIRFDMSEYMERHSRQAHWFTRMLATPRILEGGRVEVKEIADKMLSEVCKRLKYRDIKLQVTKRFKDKVAKEGYEPKYGARPLRRAFMRLLEDRLAERILMGEIRHEDSVILDANLDWSVTTFVN</sequence>
<protein>
    <recommendedName>
        <fullName evidence="4">Clp ATPase C-terminal domain-containing protein</fullName>
    </recommendedName>
</protein>
<organism evidence="5 6">
    <name type="scientific">Escallonia herrerae</name>
    <dbReference type="NCBI Taxonomy" id="1293975"/>
    <lineage>
        <taxon>Eukaryota</taxon>
        <taxon>Viridiplantae</taxon>
        <taxon>Streptophyta</taxon>
        <taxon>Embryophyta</taxon>
        <taxon>Tracheophyta</taxon>
        <taxon>Spermatophyta</taxon>
        <taxon>Magnoliopsida</taxon>
        <taxon>eudicotyledons</taxon>
        <taxon>Gunneridae</taxon>
        <taxon>Pentapetalae</taxon>
        <taxon>asterids</taxon>
        <taxon>campanulids</taxon>
        <taxon>Escalloniales</taxon>
        <taxon>Escalloniaceae</taxon>
        <taxon>Escallonia</taxon>
    </lineage>
</organism>
<dbReference type="GO" id="GO:0005524">
    <property type="term" value="F:ATP binding"/>
    <property type="evidence" value="ECO:0007669"/>
    <property type="project" value="UniProtKB-KW"/>
</dbReference>
<dbReference type="AlphaFoldDB" id="A0AA89BFM4"/>
<proteinExistence type="predicted"/>
<gene>
    <name evidence="5" type="ORF">RJ639_028894</name>
</gene>
<keyword evidence="6" id="KW-1185">Reference proteome</keyword>
<dbReference type="SMART" id="SM01086">
    <property type="entry name" value="ClpB_D2-small"/>
    <property type="match status" value="1"/>
</dbReference>
<dbReference type="GO" id="GO:0034605">
    <property type="term" value="P:cellular response to heat"/>
    <property type="evidence" value="ECO:0007669"/>
    <property type="project" value="TreeGrafter"/>
</dbReference>
<dbReference type="EMBL" id="JAVXUP010000083">
    <property type="protein sequence ID" value="KAK3039148.1"/>
    <property type="molecule type" value="Genomic_DNA"/>
</dbReference>
<reference evidence="5" key="1">
    <citation type="submission" date="2022-12" db="EMBL/GenBank/DDBJ databases">
        <title>Draft genome assemblies for two species of Escallonia (Escalloniales).</title>
        <authorList>
            <person name="Chanderbali A."/>
            <person name="Dervinis C."/>
            <person name="Anghel I."/>
            <person name="Soltis D."/>
            <person name="Soltis P."/>
            <person name="Zapata F."/>
        </authorList>
    </citation>
    <scope>NUCLEOTIDE SEQUENCE</scope>
    <source>
        <strain evidence="5">UCBG64.0493</strain>
        <tissue evidence="5">Leaf</tissue>
    </source>
</reference>
<keyword evidence="3" id="KW-0067">ATP-binding</keyword>
<dbReference type="Gene3D" id="1.10.8.60">
    <property type="match status" value="1"/>
</dbReference>
<evidence type="ECO:0000259" key="4">
    <source>
        <dbReference type="SMART" id="SM01086"/>
    </source>
</evidence>
<dbReference type="InterPro" id="IPR003959">
    <property type="entry name" value="ATPase_AAA_core"/>
</dbReference>
<evidence type="ECO:0000313" key="5">
    <source>
        <dbReference type="EMBL" id="KAK3039148.1"/>
    </source>
</evidence>
<comment type="caution">
    <text evidence="5">The sequence shown here is derived from an EMBL/GenBank/DDBJ whole genome shotgun (WGS) entry which is preliminary data.</text>
</comment>
<dbReference type="InterPro" id="IPR027417">
    <property type="entry name" value="P-loop_NTPase"/>
</dbReference>
<evidence type="ECO:0000313" key="6">
    <source>
        <dbReference type="Proteomes" id="UP001188597"/>
    </source>
</evidence>
<dbReference type="GO" id="GO:0005737">
    <property type="term" value="C:cytoplasm"/>
    <property type="evidence" value="ECO:0007669"/>
    <property type="project" value="TreeGrafter"/>
</dbReference>
<dbReference type="Gene3D" id="3.40.50.300">
    <property type="entry name" value="P-loop containing nucleotide triphosphate hydrolases"/>
    <property type="match status" value="1"/>
</dbReference>
<evidence type="ECO:0000256" key="2">
    <source>
        <dbReference type="ARBA" id="ARBA00022741"/>
    </source>
</evidence>
<evidence type="ECO:0000256" key="1">
    <source>
        <dbReference type="ARBA" id="ARBA00022737"/>
    </source>
</evidence>
<accession>A0AA89BFM4</accession>
<dbReference type="Pfam" id="PF10431">
    <property type="entry name" value="ClpB_D2-small"/>
    <property type="match status" value="1"/>
</dbReference>
<name>A0AA89BFM4_9ASTE</name>
<dbReference type="InterPro" id="IPR019489">
    <property type="entry name" value="Clp_ATPase_C"/>
</dbReference>
<dbReference type="InterPro" id="IPR050130">
    <property type="entry name" value="ClpA_ClpB"/>
</dbReference>
<dbReference type="PANTHER" id="PTHR11638">
    <property type="entry name" value="ATP-DEPENDENT CLP PROTEASE"/>
    <property type="match status" value="1"/>
</dbReference>
<keyword evidence="1" id="KW-0677">Repeat</keyword>
<feature type="domain" description="Clp ATPase C-terminal" evidence="4">
    <location>
        <begin position="100"/>
        <end position="185"/>
    </location>
</feature>
<dbReference type="Proteomes" id="UP001188597">
    <property type="component" value="Unassembled WGS sequence"/>
</dbReference>